<proteinExistence type="predicted"/>
<protein>
    <submittedName>
        <fullName evidence="1">Predicted house-cleaning noncanonical NTP pyrophosphatase, all-alpha NTP-PPase (MazG) superfamily</fullName>
    </submittedName>
</protein>
<dbReference type="Proteomes" id="UP000199077">
    <property type="component" value="Chromosome I"/>
</dbReference>
<dbReference type="CDD" id="cd11532">
    <property type="entry name" value="NTP-PPase_COG4997"/>
    <property type="match status" value="1"/>
</dbReference>
<evidence type="ECO:0000313" key="1">
    <source>
        <dbReference type="EMBL" id="SDO86957.1"/>
    </source>
</evidence>
<sequence>MSAQMRHPKLVRDRVPDLIRSRGQVAETTVLSGGDYTTALLDKLVEEAVELRIAPPGQHIEELADVWEVLTTAVAQLGFTMDEVEQAATFKRIVRGGFDERLWLEPATG</sequence>
<dbReference type="RefSeq" id="WP_231961436.1">
    <property type="nucleotide sequence ID" value="NZ_LT629711.1"/>
</dbReference>
<dbReference type="InterPro" id="IPR038735">
    <property type="entry name" value="MSMEG_1276-like_NTP-PPase_dom"/>
</dbReference>
<accession>A0A1H0N2S1</accession>
<gene>
    <name evidence="1" type="ORF">SAMN04489867_0802</name>
</gene>
<dbReference type="AlphaFoldDB" id="A0A1H0N2S1"/>
<organism evidence="1 2">
    <name type="scientific">Pedococcus dokdonensis</name>
    <dbReference type="NCBI Taxonomy" id="443156"/>
    <lineage>
        <taxon>Bacteria</taxon>
        <taxon>Bacillati</taxon>
        <taxon>Actinomycetota</taxon>
        <taxon>Actinomycetes</taxon>
        <taxon>Micrococcales</taxon>
        <taxon>Intrasporangiaceae</taxon>
        <taxon>Pedococcus</taxon>
    </lineage>
</organism>
<name>A0A1H0N2S1_9MICO</name>
<reference evidence="2" key="1">
    <citation type="submission" date="2016-10" db="EMBL/GenBank/DDBJ databases">
        <authorList>
            <person name="Varghese N."/>
            <person name="Submissions S."/>
        </authorList>
    </citation>
    <scope>NUCLEOTIDE SEQUENCE [LARGE SCALE GENOMIC DNA]</scope>
    <source>
        <strain evidence="2">DSM 22329</strain>
    </source>
</reference>
<dbReference type="SUPFAM" id="SSF101386">
    <property type="entry name" value="all-alpha NTP pyrophosphatases"/>
    <property type="match status" value="1"/>
</dbReference>
<keyword evidence="2" id="KW-1185">Reference proteome</keyword>
<evidence type="ECO:0000313" key="2">
    <source>
        <dbReference type="Proteomes" id="UP000199077"/>
    </source>
</evidence>
<dbReference type="EMBL" id="LT629711">
    <property type="protein sequence ID" value="SDO86957.1"/>
    <property type="molecule type" value="Genomic_DNA"/>
</dbReference>